<feature type="transmembrane region" description="Helical" evidence="1">
    <location>
        <begin position="91"/>
        <end position="108"/>
    </location>
</feature>
<feature type="transmembrane region" description="Helical" evidence="1">
    <location>
        <begin position="128"/>
        <end position="153"/>
    </location>
</feature>
<dbReference type="Proteomes" id="UP000233748">
    <property type="component" value="Unassembled WGS sequence"/>
</dbReference>
<dbReference type="AlphaFoldDB" id="A0A2N3RKN0"/>
<name>A0A2N3RKN0_9XANT</name>
<accession>A0A2N3RKN0</accession>
<dbReference type="OrthoDB" id="9781927at2"/>
<evidence type="ECO:0000313" key="5">
    <source>
        <dbReference type="Proteomes" id="UP000233748"/>
    </source>
</evidence>
<dbReference type="Proteomes" id="UP000233720">
    <property type="component" value="Unassembled WGS sequence"/>
</dbReference>
<evidence type="ECO:0000313" key="2">
    <source>
        <dbReference type="EMBL" id="PKV13033.1"/>
    </source>
</evidence>
<dbReference type="EMBL" id="PHKV01000002">
    <property type="protein sequence ID" value="PKV13033.1"/>
    <property type="molecule type" value="Genomic_DNA"/>
</dbReference>
<keyword evidence="1" id="KW-0472">Membrane</keyword>
<protein>
    <recommendedName>
        <fullName evidence="6">Metal-dependent hydrolase</fullName>
    </recommendedName>
</protein>
<dbReference type="RefSeq" id="WP_101362615.1">
    <property type="nucleotide sequence ID" value="NZ_PHKV01000002.1"/>
</dbReference>
<dbReference type="PANTHER" id="PTHR40031:SF1">
    <property type="entry name" value="MEMBRANE-BOUND METAL-DEPENDENT HYDROLASE"/>
    <property type="match status" value="1"/>
</dbReference>
<organism evidence="2 4">
    <name type="scientific">Xanthomonas prunicola</name>
    <dbReference type="NCBI Taxonomy" id="2053930"/>
    <lineage>
        <taxon>Bacteria</taxon>
        <taxon>Pseudomonadati</taxon>
        <taxon>Pseudomonadota</taxon>
        <taxon>Gammaproteobacteria</taxon>
        <taxon>Lysobacterales</taxon>
        <taxon>Lysobacteraceae</taxon>
        <taxon>Xanthomonas</taxon>
    </lineage>
</organism>
<dbReference type="PANTHER" id="PTHR40031">
    <property type="entry name" value="HYPOTHETICAL MEMBRANE SPANNING PROTEIN"/>
    <property type="match status" value="1"/>
</dbReference>
<dbReference type="EMBL" id="PHKW01000002">
    <property type="protein sequence ID" value="PKV17313.1"/>
    <property type="molecule type" value="Genomic_DNA"/>
</dbReference>
<feature type="transmembrane region" description="Helical" evidence="1">
    <location>
        <begin position="162"/>
        <end position="179"/>
    </location>
</feature>
<proteinExistence type="predicted"/>
<dbReference type="InterPro" id="IPR053170">
    <property type="entry name" value="Transcription_regulator"/>
</dbReference>
<dbReference type="InterPro" id="IPR007404">
    <property type="entry name" value="YdjM-like"/>
</dbReference>
<comment type="caution">
    <text evidence="2">The sequence shown here is derived from an EMBL/GenBank/DDBJ whole genome shotgun (WGS) entry which is preliminary data.</text>
</comment>
<gene>
    <name evidence="2" type="ORF">XpruCFBP8353_07100</name>
    <name evidence="3" type="ORF">XpruCFBP8354_07100</name>
</gene>
<evidence type="ECO:0000256" key="1">
    <source>
        <dbReference type="SAM" id="Phobius"/>
    </source>
</evidence>
<keyword evidence="1" id="KW-1133">Transmembrane helix</keyword>
<feature type="transmembrane region" description="Helical" evidence="1">
    <location>
        <begin position="61"/>
        <end position="79"/>
    </location>
</feature>
<reference evidence="4 5" key="1">
    <citation type="submission" date="2017-11" db="EMBL/GenBank/DDBJ databases">
        <title>Xanthomonas prunicola sp. nov., a novel pathogen that affects nectarine (Prunus persica var. nectarine) trees.</title>
        <authorList>
            <person name="Lopez M."/>
            <person name="Lopez-Soriano P."/>
            <person name="Garita-Cambronero J."/>
            <person name="Beltran C."/>
            <person name="Taghouti G."/>
            <person name="Portier P."/>
            <person name="Cubero J."/>
            <person name="Fischer-Le Saux M."/>
            <person name="Marco-Noales E."/>
        </authorList>
    </citation>
    <scope>NUCLEOTIDE SEQUENCE [LARGE SCALE GENOMIC DNA]</scope>
    <source>
        <strain evidence="2 4">CFBP8353</strain>
        <strain evidence="3 5">CFBP8354</strain>
    </source>
</reference>
<evidence type="ECO:0000313" key="4">
    <source>
        <dbReference type="Proteomes" id="UP000233720"/>
    </source>
</evidence>
<keyword evidence="1" id="KW-0812">Transmembrane</keyword>
<evidence type="ECO:0000313" key="3">
    <source>
        <dbReference type="EMBL" id="PKV17313.1"/>
    </source>
</evidence>
<sequence length="366" mass="40368">MDSLTQIVLGGAIAAAIAPPGQRRAALLAGAALGTLPDLDALALLPLTDDPVTLMTAHRSVSHSLFVLPLVGWLIWWLFRSYGNGRVAAAPTRWFWAIQLALITHPLLDAFTVYGTQLWWPLHPHPTMWSSVFIIDPAYTLWLLLACVVAWFARARPFARHVLVIGLVASTAYLGWSLIAKQLVDREADRALAAMGLADAPRFSVPMPLNTLLWRVVAMTPSGYVIGERSLVADTGPMHFRGFSSNTQALGEVAAFDSVRRLTWFNRGFMRARLVDDDLMLSDLRMGLEPDYNFNFVVAHRDNGQWQPIVPRQVQAAYRAPVARDQIGAVLAQMWQRIWHEPRSTVLTGDLEHASAPAAAPASATQ</sequence>
<evidence type="ECO:0008006" key="6">
    <source>
        <dbReference type="Google" id="ProtNLM"/>
    </source>
</evidence>
<keyword evidence="5" id="KW-1185">Reference proteome</keyword>
<dbReference type="Pfam" id="PF04307">
    <property type="entry name" value="YdjM"/>
    <property type="match status" value="1"/>
</dbReference>